<dbReference type="RefSeq" id="WP_377379012.1">
    <property type="nucleotide sequence ID" value="NZ_JBHSSW010000012.1"/>
</dbReference>
<comment type="cofactor">
    <cofactor evidence="1">
        <name>Mn(2+)</name>
        <dbReference type="ChEBI" id="CHEBI:29035"/>
    </cofactor>
</comment>
<organism evidence="8 9">
    <name type="scientific">Ponticaulis profundi</name>
    <dbReference type="NCBI Taxonomy" id="2665222"/>
    <lineage>
        <taxon>Bacteria</taxon>
        <taxon>Pseudomonadati</taxon>
        <taxon>Pseudomonadota</taxon>
        <taxon>Alphaproteobacteria</taxon>
        <taxon>Hyphomonadales</taxon>
        <taxon>Hyphomonadaceae</taxon>
        <taxon>Ponticaulis</taxon>
    </lineage>
</organism>
<keyword evidence="9" id="KW-1185">Reference proteome</keyword>
<name>A0ABW1SBP3_9PROT</name>
<evidence type="ECO:0000256" key="6">
    <source>
        <dbReference type="ARBA" id="ARBA00023211"/>
    </source>
</evidence>
<dbReference type="PANTHER" id="PTHR12992">
    <property type="entry name" value="NUDIX HYDROLASE"/>
    <property type="match status" value="1"/>
</dbReference>
<evidence type="ECO:0000256" key="4">
    <source>
        <dbReference type="ARBA" id="ARBA00022801"/>
    </source>
</evidence>
<dbReference type="Proteomes" id="UP001596303">
    <property type="component" value="Unassembled WGS sequence"/>
</dbReference>
<keyword evidence="4 8" id="KW-0378">Hydrolase</keyword>
<evidence type="ECO:0000259" key="7">
    <source>
        <dbReference type="PROSITE" id="PS51462"/>
    </source>
</evidence>
<dbReference type="Pfam" id="PF00293">
    <property type="entry name" value="NUDIX"/>
    <property type="match status" value="1"/>
</dbReference>
<evidence type="ECO:0000313" key="9">
    <source>
        <dbReference type="Proteomes" id="UP001596303"/>
    </source>
</evidence>
<dbReference type="GO" id="GO:0035539">
    <property type="term" value="F:8-oxo-7,8-dihydrodeoxyguanosine triphosphate pyrophosphatase activity"/>
    <property type="evidence" value="ECO:0007669"/>
    <property type="project" value="UniProtKB-EC"/>
</dbReference>
<proteinExistence type="predicted"/>
<comment type="caution">
    <text evidence="8">The sequence shown here is derived from an EMBL/GenBank/DDBJ whole genome shotgun (WGS) entry which is preliminary data.</text>
</comment>
<evidence type="ECO:0000256" key="3">
    <source>
        <dbReference type="ARBA" id="ARBA00022723"/>
    </source>
</evidence>
<dbReference type="SUPFAM" id="SSF55811">
    <property type="entry name" value="Nudix"/>
    <property type="match status" value="1"/>
</dbReference>
<keyword evidence="5" id="KW-0460">Magnesium</keyword>
<sequence length="211" mass="23415">MSWDGPDDFLDRLQKKLIPTFGDMDAPVGGDLHLLDEGQDQKLRDAGVLIGVVDRGENDLNVILTQRPNSMPTHPGQVALPGGKVDPTDQGPVHAALREAKEEVGVEPTSVDLQGRADIYVTGTGFRITPVIGILPPDFIAIPDPHEVDDVFETPLSFLMNPDNHIRKTTNWKGIERSYLEMPHNGRYIWGVTAGVLRALYERLYREDDQT</sequence>
<dbReference type="InterPro" id="IPR015797">
    <property type="entry name" value="NUDIX_hydrolase-like_dom_sf"/>
</dbReference>
<dbReference type="InterPro" id="IPR045121">
    <property type="entry name" value="CoAse"/>
</dbReference>
<feature type="domain" description="Nudix hydrolase" evidence="7">
    <location>
        <begin position="43"/>
        <end position="175"/>
    </location>
</feature>
<dbReference type="EC" id="3.6.1.55" evidence="8"/>
<dbReference type="PANTHER" id="PTHR12992:SF11">
    <property type="entry name" value="MITOCHONDRIAL COENZYME A DIPHOSPHATASE NUDT8"/>
    <property type="match status" value="1"/>
</dbReference>
<evidence type="ECO:0000256" key="5">
    <source>
        <dbReference type="ARBA" id="ARBA00022842"/>
    </source>
</evidence>
<dbReference type="Gene3D" id="3.90.79.10">
    <property type="entry name" value="Nucleoside Triphosphate Pyrophosphohydrolase"/>
    <property type="match status" value="1"/>
</dbReference>
<dbReference type="InterPro" id="IPR000086">
    <property type="entry name" value="NUDIX_hydrolase_dom"/>
</dbReference>
<dbReference type="EMBL" id="JBHSSW010000012">
    <property type="protein sequence ID" value="MFC6198634.1"/>
    <property type="molecule type" value="Genomic_DNA"/>
</dbReference>
<gene>
    <name evidence="8" type="ORF">ACFQDM_11105</name>
</gene>
<comment type="cofactor">
    <cofactor evidence="2">
        <name>Mg(2+)</name>
        <dbReference type="ChEBI" id="CHEBI:18420"/>
    </cofactor>
</comment>
<reference evidence="9" key="1">
    <citation type="journal article" date="2019" name="Int. J. Syst. Evol. Microbiol.">
        <title>The Global Catalogue of Microorganisms (GCM) 10K type strain sequencing project: providing services to taxonomists for standard genome sequencing and annotation.</title>
        <authorList>
            <consortium name="The Broad Institute Genomics Platform"/>
            <consortium name="The Broad Institute Genome Sequencing Center for Infectious Disease"/>
            <person name="Wu L."/>
            <person name="Ma J."/>
        </authorList>
    </citation>
    <scope>NUCLEOTIDE SEQUENCE [LARGE SCALE GENOMIC DNA]</scope>
    <source>
        <strain evidence="9">CGMCC-1.15741</strain>
    </source>
</reference>
<protein>
    <submittedName>
        <fullName evidence="8">NUDIX hydrolase</fullName>
        <ecNumber evidence="8">3.6.1.55</ecNumber>
    </submittedName>
</protein>
<keyword evidence="6" id="KW-0464">Manganese</keyword>
<evidence type="ECO:0000313" key="8">
    <source>
        <dbReference type="EMBL" id="MFC6198634.1"/>
    </source>
</evidence>
<dbReference type="CDD" id="cd03426">
    <property type="entry name" value="NUDIX_CoAse_Nudt7"/>
    <property type="match status" value="1"/>
</dbReference>
<accession>A0ABW1SBP3</accession>
<dbReference type="PROSITE" id="PS51462">
    <property type="entry name" value="NUDIX"/>
    <property type="match status" value="1"/>
</dbReference>
<evidence type="ECO:0000256" key="2">
    <source>
        <dbReference type="ARBA" id="ARBA00001946"/>
    </source>
</evidence>
<keyword evidence="3" id="KW-0479">Metal-binding</keyword>
<evidence type="ECO:0000256" key="1">
    <source>
        <dbReference type="ARBA" id="ARBA00001936"/>
    </source>
</evidence>